<evidence type="ECO:0000256" key="18">
    <source>
        <dbReference type="ARBA" id="ARBA00083956"/>
    </source>
</evidence>
<comment type="catalytic activity">
    <reaction evidence="13">
        <text>a fatty acyl-CoA + H2O = a fatty acid + CoA + H(+)</text>
        <dbReference type="Rhea" id="RHEA:16781"/>
        <dbReference type="ChEBI" id="CHEBI:15377"/>
        <dbReference type="ChEBI" id="CHEBI:15378"/>
        <dbReference type="ChEBI" id="CHEBI:28868"/>
        <dbReference type="ChEBI" id="CHEBI:57287"/>
        <dbReference type="ChEBI" id="CHEBI:77636"/>
    </reaction>
    <physiologicalReaction direction="left-to-right" evidence="13">
        <dbReference type="Rhea" id="RHEA:16782"/>
    </physiologicalReaction>
</comment>
<keyword evidence="11" id="KW-0206">Cytoskeleton</keyword>
<evidence type="ECO:0000256" key="11">
    <source>
        <dbReference type="ARBA" id="ARBA00023212"/>
    </source>
</evidence>
<feature type="domain" description="Thioesterase" evidence="19">
    <location>
        <begin position="61"/>
        <end position="133"/>
    </location>
</feature>
<evidence type="ECO:0000256" key="14">
    <source>
        <dbReference type="ARBA" id="ARBA00058205"/>
    </source>
</evidence>
<reference evidence="21" key="2">
    <citation type="journal article" date="2017" name="Nat. Plants">
        <title>The Aegilops tauschii genome reveals multiple impacts of transposons.</title>
        <authorList>
            <person name="Zhao G."/>
            <person name="Zou C."/>
            <person name="Li K."/>
            <person name="Wang K."/>
            <person name="Li T."/>
            <person name="Gao L."/>
            <person name="Zhang X."/>
            <person name="Wang H."/>
            <person name="Yang Z."/>
            <person name="Liu X."/>
            <person name="Jiang W."/>
            <person name="Mao L."/>
            <person name="Kong X."/>
            <person name="Jiao Y."/>
            <person name="Jia J."/>
        </authorList>
    </citation>
    <scope>NUCLEOTIDE SEQUENCE [LARGE SCALE GENOMIC DNA]</scope>
    <source>
        <strain evidence="21">cv. AL8/78</strain>
    </source>
</reference>
<evidence type="ECO:0000313" key="20">
    <source>
        <dbReference type="EnsemblPlants" id="AET2Gv21281000.1"/>
    </source>
</evidence>
<dbReference type="FunFam" id="3.10.129.10:FF:000021">
    <property type="entry name" value="Acyl-coenzyme A thioesterase 13"/>
    <property type="match status" value="1"/>
</dbReference>
<dbReference type="GO" id="GO:0047617">
    <property type="term" value="F:fatty acyl-CoA hydrolase activity"/>
    <property type="evidence" value="ECO:0007669"/>
    <property type="project" value="InterPro"/>
</dbReference>
<dbReference type="AlphaFoldDB" id="A0A453DK66"/>
<evidence type="ECO:0000256" key="15">
    <source>
        <dbReference type="ARBA" id="ARBA00064709"/>
    </source>
</evidence>
<proteinExistence type="inferred from homology"/>
<evidence type="ECO:0000256" key="1">
    <source>
        <dbReference type="ARBA" id="ARBA00004123"/>
    </source>
</evidence>
<evidence type="ECO:0000256" key="8">
    <source>
        <dbReference type="ARBA" id="ARBA00022990"/>
    </source>
</evidence>
<dbReference type="SUPFAM" id="SSF54637">
    <property type="entry name" value="Thioesterase/thiol ester dehydrase-isomerase"/>
    <property type="match status" value="1"/>
</dbReference>
<dbReference type="NCBIfam" id="TIGR00369">
    <property type="entry name" value="unchar_dom_1"/>
    <property type="match status" value="1"/>
</dbReference>
<dbReference type="STRING" id="200361.A0A453DK66"/>
<dbReference type="PANTHER" id="PTHR21660">
    <property type="entry name" value="THIOESTERASE SUPERFAMILY MEMBER-RELATED"/>
    <property type="match status" value="1"/>
</dbReference>
<reference evidence="21" key="1">
    <citation type="journal article" date="2014" name="Science">
        <title>Ancient hybridizations among the ancestral genomes of bread wheat.</title>
        <authorList>
            <consortium name="International Wheat Genome Sequencing Consortium,"/>
            <person name="Marcussen T."/>
            <person name="Sandve S.R."/>
            <person name="Heier L."/>
            <person name="Spannagl M."/>
            <person name="Pfeifer M."/>
            <person name="Jakobsen K.S."/>
            <person name="Wulff B.B."/>
            <person name="Steuernagel B."/>
            <person name="Mayer K.F."/>
            <person name="Olsen O.A."/>
        </authorList>
    </citation>
    <scope>NUCLEOTIDE SEQUENCE [LARGE SCALE GENOMIC DNA]</scope>
    <source>
        <strain evidence="21">cv. AL8/78</strain>
    </source>
</reference>
<keyword evidence="9" id="KW-0443">Lipid metabolism</keyword>
<evidence type="ECO:0000256" key="12">
    <source>
        <dbReference type="ARBA" id="ARBA00023242"/>
    </source>
</evidence>
<evidence type="ECO:0000256" key="16">
    <source>
        <dbReference type="ARBA" id="ARBA00067273"/>
    </source>
</evidence>
<evidence type="ECO:0000256" key="13">
    <source>
        <dbReference type="ARBA" id="ARBA00052976"/>
    </source>
</evidence>
<evidence type="ECO:0000256" key="6">
    <source>
        <dbReference type="ARBA" id="ARBA00022490"/>
    </source>
</evidence>
<comment type="subcellular location">
    <subcellularLocation>
        <location evidence="3">Cytoplasm</location>
        <location evidence="3">Cytoskeleton</location>
        <location evidence="3">Spindle</location>
    </subcellularLocation>
    <subcellularLocation>
        <location evidence="4">Cytoplasm</location>
        <location evidence="4">Cytosol</location>
    </subcellularLocation>
    <subcellularLocation>
        <location evidence="2">Mitochondrion</location>
    </subcellularLocation>
    <subcellularLocation>
        <location evidence="1">Nucleus</location>
    </subcellularLocation>
</comment>
<reference evidence="20" key="4">
    <citation type="submission" date="2019-03" db="UniProtKB">
        <authorList>
            <consortium name="EnsemblPlants"/>
        </authorList>
    </citation>
    <scope>IDENTIFICATION</scope>
</reference>
<keyword evidence="12" id="KW-0539">Nucleus</keyword>
<evidence type="ECO:0000256" key="3">
    <source>
        <dbReference type="ARBA" id="ARBA00004186"/>
    </source>
</evidence>
<dbReference type="Gramene" id="AET2Gv21281000.1">
    <property type="protein sequence ID" value="AET2Gv21281000.1"/>
    <property type="gene ID" value="AET2Gv21281000"/>
</dbReference>
<dbReference type="GO" id="GO:0006629">
    <property type="term" value="P:lipid metabolic process"/>
    <property type="evidence" value="ECO:0007669"/>
    <property type="project" value="UniProtKB-KW"/>
</dbReference>
<dbReference type="EnsemblPlants" id="AET2Gv21281000.1">
    <property type="protein sequence ID" value="AET2Gv21281000.1"/>
    <property type="gene ID" value="AET2Gv21281000"/>
</dbReference>
<dbReference type="InterPro" id="IPR006683">
    <property type="entry name" value="Thioestr_dom"/>
</dbReference>
<dbReference type="GO" id="GO:0005829">
    <property type="term" value="C:cytosol"/>
    <property type="evidence" value="ECO:0007669"/>
    <property type="project" value="UniProtKB-SubCell"/>
</dbReference>
<evidence type="ECO:0000256" key="9">
    <source>
        <dbReference type="ARBA" id="ARBA00023098"/>
    </source>
</evidence>
<accession>A0A453DK66</accession>
<dbReference type="InterPro" id="IPR039298">
    <property type="entry name" value="ACOT13"/>
</dbReference>
<evidence type="ECO:0000256" key="7">
    <source>
        <dbReference type="ARBA" id="ARBA00022801"/>
    </source>
</evidence>
<dbReference type="InterPro" id="IPR029069">
    <property type="entry name" value="HotDog_dom_sf"/>
</dbReference>
<name>A0A453DK66_AEGTS</name>
<dbReference type="GO" id="GO:0005634">
    <property type="term" value="C:nucleus"/>
    <property type="evidence" value="ECO:0007669"/>
    <property type="project" value="UniProtKB-SubCell"/>
</dbReference>
<dbReference type="GO" id="GO:0005819">
    <property type="term" value="C:spindle"/>
    <property type="evidence" value="ECO:0007669"/>
    <property type="project" value="UniProtKB-SubCell"/>
</dbReference>
<comment type="subunit">
    <text evidence="15">Homotetramer. Interacts with PCTP.</text>
</comment>
<evidence type="ECO:0000256" key="4">
    <source>
        <dbReference type="ARBA" id="ARBA00004514"/>
    </source>
</evidence>
<organism evidence="20 21">
    <name type="scientific">Aegilops tauschii subsp. strangulata</name>
    <name type="common">Goatgrass</name>
    <dbReference type="NCBI Taxonomy" id="200361"/>
    <lineage>
        <taxon>Eukaryota</taxon>
        <taxon>Viridiplantae</taxon>
        <taxon>Streptophyta</taxon>
        <taxon>Embryophyta</taxon>
        <taxon>Tracheophyta</taxon>
        <taxon>Spermatophyta</taxon>
        <taxon>Magnoliopsida</taxon>
        <taxon>Liliopsida</taxon>
        <taxon>Poales</taxon>
        <taxon>Poaceae</taxon>
        <taxon>BOP clade</taxon>
        <taxon>Pooideae</taxon>
        <taxon>Triticodae</taxon>
        <taxon>Triticeae</taxon>
        <taxon>Triticinae</taxon>
        <taxon>Aegilops</taxon>
    </lineage>
</organism>
<reference evidence="20" key="5">
    <citation type="journal article" date="2021" name="G3 (Bethesda)">
        <title>Aegilops tauschii genome assembly Aet v5.0 features greater sequence contiguity and improved annotation.</title>
        <authorList>
            <person name="Wang L."/>
            <person name="Zhu T."/>
            <person name="Rodriguez J.C."/>
            <person name="Deal K.R."/>
            <person name="Dubcovsky J."/>
            <person name="McGuire P.E."/>
            <person name="Lux T."/>
            <person name="Spannagl M."/>
            <person name="Mayer K.F.X."/>
            <person name="Baldrich P."/>
            <person name="Meyers B.C."/>
            <person name="Huo N."/>
            <person name="Gu Y.Q."/>
            <person name="Zhou H."/>
            <person name="Devos K.M."/>
            <person name="Bennetzen J.L."/>
            <person name="Unver T."/>
            <person name="Budak H."/>
            <person name="Gulick P.J."/>
            <person name="Galiba G."/>
            <person name="Kalapos B."/>
            <person name="Nelson D.R."/>
            <person name="Li P."/>
            <person name="You F.M."/>
            <person name="Luo M.C."/>
            <person name="Dvorak J."/>
        </authorList>
    </citation>
    <scope>NUCLEOTIDE SEQUENCE [LARGE SCALE GENOMIC DNA]</scope>
    <source>
        <strain evidence="20">cv. AL8/78</strain>
    </source>
</reference>
<dbReference type="Gene3D" id="3.10.129.10">
    <property type="entry name" value="Hotdog Thioesterase"/>
    <property type="match status" value="1"/>
</dbReference>
<evidence type="ECO:0000256" key="17">
    <source>
        <dbReference type="ARBA" id="ARBA00081533"/>
    </source>
</evidence>
<evidence type="ECO:0000259" key="19">
    <source>
        <dbReference type="Pfam" id="PF03061"/>
    </source>
</evidence>
<keyword evidence="10" id="KW-0496">Mitochondrion</keyword>
<keyword evidence="21" id="KW-1185">Reference proteome</keyword>
<protein>
    <recommendedName>
        <fullName evidence="16">Acyl-coenzyme A thioesterase 13</fullName>
    </recommendedName>
    <alternativeName>
        <fullName evidence="17">Hotdog-fold thioesterase superfamily member 2</fullName>
    </alternativeName>
    <alternativeName>
        <fullName evidence="18">Thioesterase superfamily member 2</fullName>
    </alternativeName>
</protein>
<evidence type="ECO:0000256" key="5">
    <source>
        <dbReference type="ARBA" id="ARBA00008324"/>
    </source>
</evidence>
<dbReference type="Pfam" id="PF03061">
    <property type="entry name" value="4HBT"/>
    <property type="match status" value="1"/>
</dbReference>
<keyword evidence="7" id="KW-0378">Hydrolase</keyword>
<evidence type="ECO:0000313" key="21">
    <source>
        <dbReference type="Proteomes" id="UP000015105"/>
    </source>
</evidence>
<comment type="similarity">
    <text evidence="5">Belongs to the thioesterase PaaI family.</text>
</comment>
<dbReference type="CDD" id="cd03443">
    <property type="entry name" value="PaaI_thioesterase"/>
    <property type="match status" value="1"/>
</dbReference>
<dbReference type="GO" id="GO:0005739">
    <property type="term" value="C:mitochondrion"/>
    <property type="evidence" value="ECO:0007669"/>
    <property type="project" value="UniProtKB-SubCell"/>
</dbReference>
<evidence type="ECO:0000256" key="2">
    <source>
        <dbReference type="ARBA" id="ARBA00004173"/>
    </source>
</evidence>
<dbReference type="PANTHER" id="PTHR21660:SF35">
    <property type="entry name" value="THIOESTERASE DOMAIN-CONTAINING PROTEIN"/>
    <property type="match status" value="1"/>
</dbReference>
<evidence type="ECO:0000256" key="10">
    <source>
        <dbReference type="ARBA" id="ARBA00023128"/>
    </source>
</evidence>
<keyword evidence="8" id="KW-0007">Acetylation</keyword>
<sequence>MAKLEGVTKDVDEAMERWHDERIRLYDAFTVAGLRVEAIEPGRTLCSFTVPPHLTNSSKRMHGGAVASLVDLVGSAVFFAGGSPTTGVSLDITISYLDAASANEEIEIEARVLGIRDKTGCVTVEVRRKGTGQVLAHGRHTKYLAVVSSKL</sequence>
<dbReference type="InterPro" id="IPR003736">
    <property type="entry name" value="PAAI_dom"/>
</dbReference>
<reference evidence="20" key="3">
    <citation type="journal article" date="2017" name="Nature">
        <title>Genome sequence of the progenitor of the wheat D genome Aegilops tauschii.</title>
        <authorList>
            <person name="Luo M.C."/>
            <person name="Gu Y.Q."/>
            <person name="Puiu D."/>
            <person name="Wang H."/>
            <person name="Twardziok S.O."/>
            <person name="Deal K.R."/>
            <person name="Huo N."/>
            <person name="Zhu T."/>
            <person name="Wang L."/>
            <person name="Wang Y."/>
            <person name="McGuire P.E."/>
            <person name="Liu S."/>
            <person name="Long H."/>
            <person name="Ramasamy R.K."/>
            <person name="Rodriguez J.C."/>
            <person name="Van S.L."/>
            <person name="Yuan L."/>
            <person name="Wang Z."/>
            <person name="Xia Z."/>
            <person name="Xiao L."/>
            <person name="Anderson O.D."/>
            <person name="Ouyang S."/>
            <person name="Liang Y."/>
            <person name="Zimin A.V."/>
            <person name="Pertea G."/>
            <person name="Qi P."/>
            <person name="Bennetzen J.L."/>
            <person name="Dai X."/>
            <person name="Dawson M.W."/>
            <person name="Muller H.G."/>
            <person name="Kugler K."/>
            <person name="Rivarola-Duarte L."/>
            <person name="Spannagl M."/>
            <person name="Mayer K.F.X."/>
            <person name="Lu F.H."/>
            <person name="Bevan M.W."/>
            <person name="Leroy P."/>
            <person name="Li P."/>
            <person name="You F.M."/>
            <person name="Sun Q."/>
            <person name="Liu Z."/>
            <person name="Lyons E."/>
            <person name="Wicker T."/>
            <person name="Salzberg S.L."/>
            <person name="Devos K.M."/>
            <person name="Dvorak J."/>
        </authorList>
    </citation>
    <scope>NUCLEOTIDE SEQUENCE [LARGE SCALE GENOMIC DNA]</scope>
    <source>
        <strain evidence="20">cv. AL8/78</strain>
    </source>
</reference>
<keyword evidence="6" id="KW-0963">Cytoplasm</keyword>
<comment type="function">
    <text evidence="14">Catalyzes the hydrolysis of acyl-CoAs into free fatty acids and coenzyme A (CoASH), regulating their respective intracellular levels. Has acyl-CoA thioesterase activity towards medium (C12) and long-chain (C18) fatty acyl-CoA substrates. Can also hydrolyze 3-hydroxyphenylacetyl-CoA and 3,4-dihydroxyphenylacetyl-CoA (in vitro). May play a role in controlling adaptive thermogenesis.</text>
</comment>
<dbReference type="Proteomes" id="UP000015105">
    <property type="component" value="Chromosome 2D"/>
</dbReference>